<dbReference type="eggNOG" id="ENOG502S00P">
    <property type="taxonomic scope" value="Eukaryota"/>
</dbReference>
<dbReference type="GO" id="GO:0030277">
    <property type="term" value="P:maintenance of gastrointestinal epithelium"/>
    <property type="evidence" value="ECO:0007669"/>
    <property type="project" value="TreeGrafter"/>
</dbReference>
<feature type="disulfide bond" evidence="5">
    <location>
        <begin position="120"/>
        <end position="146"/>
    </location>
</feature>
<feature type="compositionally biased region" description="Basic and acidic residues" evidence="6">
    <location>
        <begin position="78"/>
        <end position="89"/>
    </location>
</feature>
<dbReference type="InterPro" id="IPR044913">
    <property type="entry name" value="P_trefoil_dom_sf"/>
</dbReference>
<evidence type="ECO:0000259" key="7">
    <source>
        <dbReference type="PROSITE" id="PS51448"/>
    </source>
</evidence>
<dbReference type="PRINTS" id="PR00680">
    <property type="entry name" value="PTREFOIL"/>
</dbReference>
<keyword evidence="3" id="KW-0732">Signal</keyword>
<evidence type="ECO:0000256" key="4">
    <source>
        <dbReference type="ARBA" id="ARBA00023157"/>
    </source>
</evidence>
<feature type="disulfide bond" evidence="5">
    <location>
        <begin position="130"/>
        <end position="145"/>
    </location>
</feature>
<accession>M3YCR9</accession>
<dbReference type="PANTHER" id="PTHR13826">
    <property type="entry name" value="INTESTINAL TREFOIL FACTOR-RELATED"/>
    <property type="match status" value="1"/>
</dbReference>
<name>M3YCR9_MUSPF</name>
<evidence type="ECO:0000256" key="2">
    <source>
        <dbReference type="ARBA" id="ARBA00022525"/>
    </source>
</evidence>
<evidence type="ECO:0000256" key="5">
    <source>
        <dbReference type="PROSITE-ProRule" id="PRU00779"/>
    </source>
</evidence>
<evidence type="ECO:0000313" key="8">
    <source>
        <dbReference type="Ensembl" id="ENSMPUP00000009126.1"/>
    </source>
</evidence>
<feature type="region of interest" description="Disordered" evidence="6">
    <location>
        <begin position="60"/>
        <end position="120"/>
    </location>
</feature>
<feature type="domain" description="P-type" evidence="7">
    <location>
        <begin position="118"/>
        <end position="161"/>
    </location>
</feature>
<dbReference type="InParanoid" id="M3YCR9"/>
<evidence type="ECO:0000256" key="3">
    <source>
        <dbReference type="ARBA" id="ARBA00022729"/>
    </source>
</evidence>
<dbReference type="GO" id="GO:0005615">
    <property type="term" value="C:extracellular space"/>
    <property type="evidence" value="ECO:0007669"/>
    <property type="project" value="TreeGrafter"/>
</dbReference>
<dbReference type="AlphaFoldDB" id="M3YCR9"/>
<dbReference type="SMART" id="SM00018">
    <property type="entry name" value="PD"/>
    <property type="match status" value="1"/>
</dbReference>
<dbReference type="InterPro" id="IPR017994">
    <property type="entry name" value="P_trefoil_chordata"/>
</dbReference>
<feature type="compositionally biased region" description="Basic and acidic residues" evidence="6">
    <location>
        <begin position="107"/>
        <end position="116"/>
    </location>
</feature>
<dbReference type="SUPFAM" id="SSF57492">
    <property type="entry name" value="Trefoil"/>
    <property type="match status" value="1"/>
</dbReference>
<organism evidence="8">
    <name type="scientific">Mustela putorius furo</name>
    <name type="common">European domestic ferret</name>
    <name type="synonym">Mustela furo</name>
    <dbReference type="NCBI Taxonomy" id="9669"/>
    <lineage>
        <taxon>Eukaryota</taxon>
        <taxon>Metazoa</taxon>
        <taxon>Chordata</taxon>
        <taxon>Craniata</taxon>
        <taxon>Vertebrata</taxon>
        <taxon>Euteleostomi</taxon>
        <taxon>Mammalia</taxon>
        <taxon>Eutheria</taxon>
        <taxon>Laurasiatheria</taxon>
        <taxon>Carnivora</taxon>
        <taxon>Caniformia</taxon>
        <taxon>Musteloidea</taxon>
        <taxon>Mustelidae</taxon>
        <taxon>Mustelinae</taxon>
        <taxon>Mustela</taxon>
    </lineage>
</organism>
<evidence type="ECO:0000256" key="1">
    <source>
        <dbReference type="ARBA" id="ARBA00004613"/>
    </source>
</evidence>
<dbReference type="HOGENOM" id="CLU_1547064_0_0_1"/>
<dbReference type="Ensembl" id="ENSMPUT00000009279.1">
    <property type="protein sequence ID" value="ENSMPUP00000009126.1"/>
    <property type="gene ID" value="ENSMPUG00000009203.1"/>
</dbReference>
<comment type="subcellular location">
    <subcellularLocation>
        <location evidence="1">Secreted</location>
    </subcellularLocation>
</comment>
<protein>
    <recommendedName>
        <fullName evidence="7">P-type domain-containing protein</fullName>
    </recommendedName>
</protein>
<dbReference type="EMBL" id="AEYP01055465">
    <property type="status" value="NOT_ANNOTATED_CDS"/>
    <property type="molecule type" value="Genomic_DNA"/>
</dbReference>
<keyword evidence="2" id="KW-0964">Secreted</keyword>
<dbReference type="Gene3D" id="4.10.110.10">
    <property type="entry name" value="Spasmolytic Protein, domain 1"/>
    <property type="match status" value="1"/>
</dbReference>
<dbReference type="CDD" id="cd00111">
    <property type="entry name" value="Trefoil"/>
    <property type="match status" value="1"/>
</dbReference>
<feature type="disulfide bond" evidence="5">
    <location>
        <begin position="140"/>
        <end position="157"/>
    </location>
</feature>
<sequence length="173" mass="18809">MTVRMSKYSPLSGIQSPGCVVGRQAPHAEFTTETLLLSSLEARGPKSRCHWRSHSQMRSYPRALEVRTSAPSGGRRRGAAEEQREREPQADSPLSAESPGRALSHGPDQDSSRNQESETCVVAPHHRTNCGAPGITPSQCKARGCCFDNTISGVPWCFQPVAVDNSPDEECSF</sequence>
<dbReference type="PROSITE" id="PS51448">
    <property type="entry name" value="P_TREFOIL_2"/>
    <property type="match status" value="1"/>
</dbReference>
<dbReference type="FunFam" id="4.10.110.10:FF:000001">
    <property type="entry name" value="Trefoil factor 3"/>
    <property type="match status" value="1"/>
</dbReference>
<dbReference type="PANTHER" id="PTHR13826:SF18">
    <property type="entry name" value="TREFOIL FACTOR 1"/>
    <property type="match status" value="1"/>
</dbReference>
<keyword evidence="4 5" id="KW-1015">Disulfide bond</keyword>
<dbReference type="STRING" id="9669.ENSMPUP00000009126"/>
<proteinExistence type="predicted"/>
<dbReference type="GeneTree" id="ENSGT00940000162623"/>
<dbReference type="InterPro" id="IPR000519">
    <property type="entry name" value="P_trefoil_dom"/>
</dbReference>
<evidence type="ECO:0000256" key="6">
    <source>
        <dbReference type="SAM" id="MobiDB-lite"/>
    </source>
</evidence>
<reference evidence="8" key="1">
    <citation type="submission" date="2024-06" db="UniProtKB">
        <authorList>
            <consortium name="Ensembl"/>
        </authorList>
    </citation>
    <scope>IDENTIFICATION</scope>
</reference>
<dbReference type="Pfam" id="PF00088">
    <property type="entry name" value="Trefoil"/>
    <property type="match status" value="1"/>
</dbReference>